<dbReference type="Proteomes" id="UP000051841">
    <property type="component" value="Unassembled WGS sequence"/>
</dbReference>
<evidence type="ECO:0000313" key="1">
    <source>
        <dbReference type="EMBL" id="KRN48223.1"/>
    </source>
</evidence>
<organism evidence="1 2">
    <name type="scientific">Kandleria vitulina DSM 20405</name>
    <dbReference type="NCBI Taxonomy" id="1410657"/>
    <lineage>
        <taxon>Bacteria</taxon>
        <taxon>Bacillati</taxon>
        <taxon>Bacillota</taxon>
        <taxon>Erysipelotrichia</taxon>
        <taxon>Erysipelotrichales</taxon>
        <taxon>Coprobacillaceae</taxon>
        <taxon>Kandleria</taxon>
    </lineage>
</organism>
<gene>
    <name evidence="1" type="ORF">IV49_GL001251</name>
</gene>
<sequence length="269" mass="30189">MVVGLLGNESPDSNRFTLVTPKPENGVRLQATLGNQNPTGLPMGAVRLSICKRRKNMKSVLFDLDGTLTDSSEGITKCAQLALTHFGMPQYTTEQLKVFIGPPLQDTFPKFGVPKEKVEEAISVFRSRYNTVGKFENRPFDGIEDMLKKLKNDGYHLFVATSKPERTAIEIMKHFQIDHYFDLICGASFDHSRETKSQVIAYLLEQVDTHQSVMIGDTVYDVKGANHFEIPTIGVSWGFGKNEDLIKEGAIMIAHSPDELYRDIKRSCQ</sequence>
<reference evidence="1 2" key="1">
    <citation type="journal article" date="2015" name="Genome Announc.">
        <title>Expanding the biotechnology potential of lactobacilli through comparative genomics of 213 strains and associated genera.</title>
        <authorList>
            <person name="Sun Z."/>
            <person name="Harris H.M."/>
            <person name="McCann A."/>
            <person name="Guo C."/>
            <person name="Argimon S."/>
            <person name="Zhang W."/>
            <person name="Yang X."/>
            <person name="Jeffery I.B."/>
            <person name="Cooney J.C."/>
            <person name="Kagawa T.F."/>
            <person name="Liu W."/>
            <person name="Song Y."/>
            <person name="Salvetti E."/>
            <person name="Wrobel A."/>
            <person name="Rasinkangas P."/>
            <person name="Parkhill J."/>
            <person name="Rea M.C."/>
            <person name="O'Sullivan O."/>
            <person name="Ritari J."/>
            <person name="Douillard F.P."/>
            <person name="Paul Ross R."/>
            <person name="Yang R."/>
            <person name="Briner A.E."/>
            <person name="Felis G.E."/>
            <person name="de Vos W.M."/>
            <person name="Barrangou R."/>
            <person name="Klaenhammer T.R."/>
            <person name="Caufield P.W."/>
            <person name="Cui Y."/>
            <person name="Zhang H."/>
            <person name="O'Toole P.W."/>
        </authorList>
    </citation>
    <scope>NUCLEOTIDE SEQUENCE [LARGE SCALE GENOMIC DNA]</scope>
    <source>
        <strain evidence="1 2">DSM 20405</strain>
    </source>
</reference>
<dbReference type="PANTHER" id="PTHR43434:SF20">
    <property type="entry name" value="5'-NUCLEOTIDASE"/>
    <property type="match status" value="1"/>
</dbReference>
<dbReference type="EMBL" id="JQBL01000030">
    <property type="protein sequence ID" value="KRN48223.1"/>
    <property type="molecule type" value="Genomic_DNA"/>
</dbReference>
<dbReference type="InterPro" id="IPR023198">
    <property type="entry name" value="PGP-like_dom2"/>
</dbReference>
<dbReference type="GO" id="GO:0005829">
    <property type="term" value="C:cytosol"/>
    <property type="evidence" value="ECO:0007669"/>
    <property type="project" value="TreeGrafter"/>
</dbReference>
<dbReference type="RefSeq" id="WP_080703120.1">
    <property type="nucleotide sequence ID" value="NZ_JQBL01000030.1"/>
</dbReference>
<dbReference type="GO" id="GO:0004713">
    <property type="term" value="F:protein tyrosine kinase activity"/>
    <property type="evidence" value="ECO:0007669"/>
    <property type="project" value="TreeGrafter"/>
</dbReference>
<proteinExistence type="predicted"/>
<dbReference type="PATRIC" id="fig|1410657.5.peg.1292"/>
<dbReference type="SUPFAM" id="SSF56784">
    <property type="entry name" value="HAD-like"/>
    <property type="match status" value="1"/>
</dbReference>
<dbReference type="InterPro" id="IPR041492">
    <property type="entry name" value="HAD_2"/>
</dbReference>
<protein>
    <submittedName>
        <fullName evidence="1">5-nucleotidase</fullName>
    </submittedName>
</protein>
<dbReference type="PANTHER" id="PTHR43434">
    <property type="entry name" value="PHOSPHOGLYCOLATE PHOSPHATASE"/>
    <property type="match status" value="1"/>
</dbReference>
<dbReference type="Gene3D" id="3.40.50.1000">
    <property type="entry name" value="HAD superfamily/HAD-like"/>
    <property type="match status" value="1"/>
</dbReference>
<dbReference type="InterPro" id="IPR036412">
    <property type="entry name" value="HAD-like_sf"/>
</dbReference>
<dbReference type="InterPro" id="IPR023214">
    <property type="entry name" value="HAD_sf"/>
</dbReference>
<dbReference type="Pfam" id="PF13419">
    <property type="entry name" value="HAD_2"/>
    <property type="match status" value="1"/>
</dbReference>
<dbReference type="Gene3D" id="1.10.150.240">
    <property type="entry name" value="Putative phosphatase, domain 2"/>
    <property type="match status" value="1"/>
</dbReference>
<dbReference type="FunFam" id="3.40.50.1000:FF:000022">
    <property type="entry name" value="Phosphoglycolate phosphatase"/>
    <property type="match status" value="1"/>
</dbReference>
<dbReference type="NCBIfam" id="TIGR01549">
    <property type="entry name" value="HAD-SF-IA-v1"/>
    <property type="match status" value="1"/>
</dbReference>
<name>A0A0R2H611_9FIRM</name>
<keyword evidence="2" id="KW-1185">Reference proteome</keyword>
<accession>A0A0R2H611</accession>
<evidence type="ECO:0000313" key="2">
    <source>
        <dbReference type="Proteomes" id="UP000051841"/>
    </source>
</evidence>
<comment type="caution">
    <text evidence="1">The sequence shown here is derived from an EMBL/GenBank/DDBJ whole genome shotgun (WGS) entry which is preliminary data.</text>
</comment>
<dbReference type="InterPro" id="IPR050155">
    <property type="entry name" value="HAD-like_hydrolase_sf"/>
</dbReference>
<dbReference type="AlphaFoldDB" id="A0A0R2H611"/>
<dbReference type="InterPro" id="IPR006439">
    <property type="entry name" value="HAD-SF_hydro_IA"/>
</dbReference>